<reference evidence="4" key="1">
    <citation type="submission" date="2022-12" db="EMBL/GenBank/DDBJ databases">
        <title>Draft genome assemblies for two species of Escallonia (Escalloniales).</title>
        <authorList>
            <person name="Chanderbali A."/>
            <person name="Dervinis C."/>
            <person name="Anghel I."/>
            <person name="Soltis D."/>
            <person name="Soltis P."/>
            <person name="Zapata F."/>
        </authorList>
    </citation>
    <scope>NUCLEOTIDE SEQUENCE</scope>
    <source>
        <strain evidence="4">UCBG64.0493</strain>
        <tissue evidence="4">Leaf</tissue>
    </source>
</reference>
<dbReference type="EMBL" id="JAVXUP010001128">
    <property type="protein sequence ID" value="KAK3015670.1"/>
    <property type="molecule type" value="Genomic_DNA"/>
</dbReference>
<comment type="caution">
    <text evidence="4">The sequence shown here is derived from an EMBL/GenBank/DDBJ whole genome shotgun (WGS) entry which is preliminary data.</text>
</comment>
<feature type="signal peptide" evidence="2">
    <location>
        <begin position="1"/>
        <end position="31"/>
    </location>
</feature>
<dbReference type="Proteomes" id="UP001188597">
    <property type="component" value="Unassembled WGS sequence"/>
</dbReference>
<evidence type="ECO:0000313" key="5">
    <source>
        <dbReference type="Proteomes" id="UP001188597"/>
    </source>
</evidence>
<dbReference type="PANTHER" id="PTHR11709:SF68">
    <property type="entry name" value="LACCASE-13"/>
    <property type="match status" value="1"/>
</dbReference>
<name>A0AA88VWM4_9ASTE</name>
<gene>
    <name evidence="4" type="ORF">RJ639_007507</name>
</gene>
<accession>A0AA88VWM4</accession>
<evidence type="ECO:0000256" key="1">
    <source>
        <dbReference type="ARBA" id="ARBA00010609"/>
    </source>
</evidence>
<dbReference type="PANTHER" id="PTHR11709">
    <property type="entry name" value="MULTI-COPPER OXIDASE"/>
    <property type="match status" value="1"/>
</dbReference>
<proteinExistence type="inferred from homology"/>
<keyword evidence="5" id="KW-1185">Reference proteome</keyword>
<feature type="chain" id="PRO_5041658568" description="Plastocyanin-like domain-containing protein" evidence="2">
    <location>
        <begin position="32"/>
        <end position="174"/>
    </location>
</feature>
<protein>
    <recommendedName>
        <fullName evidence="3">Plastocyanin-like domain-containing protein</fullName>
    </recommendedName>
</protein>
<evidence type="ECO:0000259" key="3">
    <source>
        <dbReference type="Pfam" id="PF07732"/>
    </source>
</evidence>
<organism evidence="4 5">
    <name type="scientific">Escallonia herrerae</name>
    <dbReference type="NCBI Taxonomy" id="1293975"/>
    <lineage>
        <taxon>Eukaryota</taxon>
        <taxon>Viridiplantae</taxon>
        <taxon>Streptophyta</taxon>
        <taxon>Embryophyta</taxon>
        <taxon>Tracheophyta</taxon>
        <taxon>Spermatophyta</taxon>
        <taxon>Magnoliopsida</taxon>
        <taxon>eudicotyledons</taxon>
        <taxon>Gunneridae</taxon>
        <taxon>Pentapetalae</taxon>
        <taxon>asterids</taxon>
        <taxon>campanulids</taxon>
        <taxon>Escalloniales</taxon>
        <taxon>Escalloniaceae</taxon>
        <taxon>Escallonia</taxon>
    </lineage>
</organism>
<dbReference type="InterPro" id="IPR034288">
    <property type="entry name" value="CuRO_1_LCC"/>
</dbReference>
<evidence type="ECO:0000313" key="4">
    <source>
        <dbReference type="EMBL" id="KAK3015670.1"/>
    </source>
</evidence>
<dbReference type="InterPro" id="IPR045087">
    <property type="entry name" value="Cu-oxidase_fam"/>
</dbReference>
<dbReference type="AlphaFoldDB" id="A0AA88VWM4"/>
<dbReference type="GO" id="GO:0005507">
    <property type="term" value="F:copper ion binding"/>
    <property type="evidence" value="ECO:0007669"/>
    <property type="project" value="InterPro"/>
</dbReference>
<dbReference type="CDD" id="cd13849">
    <property type="entry name" value="CuRO_1_LCC_plant"/>
    <property type="match status" value="1"/>
</dbReference>
<dbReference type="InterPro" id="IPR008972">
    <property type="entry name" value="Cupredoxin"/>
</dbReference>
<dbReference type="Pfam" id="PF07732">
    <property type="entry name" value="Cu-oxidase_3"/>
    <property type="match status" value="1"/>
</dbReference>
<dbReference type="FunFam" id="2.60.40.420:FF:000062">
    <property type="entry name" value="Laccase"/>
    <property type="match status" value="1"/>
</dbReference>
<keyword evidence="2" id="KW-0732">Signal</keyword>
<comment type="similarity">
    <text evidence="1">Belongs to the multicopper oxidase family.</text>
</comment>
<dbReference type="Gene3D" id="2.60.40.420">
    <property type="entry name" value="Cupredoxins - blue copper proteins"/>
    <property type="match status" value="1"/>
</dbReference>
<feature type="domain" description="Plastocyanin-like" evidence="3">
    <location>
        <begin position="40"/>
        <end position="152"/>
    </location>
</feature>
<sequence length="174" mass="19721">MEVYSKHSVKPWCNALFLDLLLAFIASLASAETHYHEFDVQATPVKRLCKTRNIITVNGQFPGPTLEVRNGDTLVIKVLNSARYNATIHWHGVRQMRTPWADGPSYVTQCPIQPGATYTHRFKIENQEGTLWWHAHTGWLRATVYGALIIRPILGSSYPFPNPKQELPIILGDN</sequence>
<dbReference type="InterPro" id="IPR011707">
    <property type="entry name" value="Cu-oxidase-like_N"/>
</dbReference>
<dbReference type="GO" id="GO:0016491">
    <property type="term" value="F:oxidoreductase activity"/>
    <property type="evidence" value="ECO:0007669"/>
    <property type="project" value="TreeGrafter"/>
</dbReference>
<evidence type="ECO:0000256" key="2">
    <source>
        <dbReference type="SAM" id="SignalP"/>
    </source>
</evidence>
<dbReference type="SUPFAM" id="SSF49503">
    <property type="entry name" value="Cupredoxins"/>
    <property type="match status" value="1"/>
</dbReference>